<keyword evidence="3" id="KW-0677">Repeat</keyword>
<dbReference type="PROSITE" id="PS51450">
    <property type="entry name" value="LRR"/>
    <property type="match status" value="1"/>
</dbReference>
<name>A0A9N8HCM9_9STRA</name>
<dbReference type="SUPFAM" id="SSF52047">
    <property type="entry name" value="RNI-like"/>
    <property type="match status" value="1"/>
</dbReference>
<evidence type="ECO:0000313" key="4">
    <source>
        <dbReference type="EMBL" id="CAB9510068.1"/>
    </source>
</evidence>
<keyword evidence="2" id="KW-0433">Leucine-rich repeat</keyword>
<dbReference type="GO" id="GO:0005634">
    <property type="term" value="C:nucleus"/>
    <property type="evidence" value="ECO:0007669"/>
    <property type="project" value="TreeGrafter"/>
</dbReference>
<dbReference type="Proteomes" id="UP001153069">
    <property type="component" value="Unassembled WGS sequence"/>
</dbReference>
<dbReference type="GO" id="GO:0005829">
    <property type="term" value="C:cytosol"/>
    <property type="evidence" value="ECO:0007669"/>
    <property type="project" value="TreeGrafter"/>
</dbReference>
<dbReference type="Gene3D" id="3.80.10.10">
    <property type="entry name" value="Ribonuclease Inhibitor"/>
    <property type="match status" value="2"/>
</dbReference>
<reference evidence="4" key="1">
    <citation type="submission" date="2020-06" db="EMBL/GenBank/DDBJ databases">
        <authorList>
            <consortium name="Plant Systems Biology data submission"/>
        </authorList>
    </citation>
    <scope>NUCLEOTIDE SEQUENCE</scope>
    <source>
        <strain evidence="4">D6</strain>
    </source>
</reference>
<dbReference type="InterPro" id="IPR027038">
    <property type="entry name" value="RanGap"/>
</dbReference>
<evidence type="ECO:0000313" key="5">
    <source>
        <dbReference type="Proteomes" id="UP001153069"/>
    </source>
</evidence>
<dbReference type="InterPro" id="IPR032675">
    <property type="entry name" value="LRR_dom_sf"/>
</dbReference>
<dbReference type="InterPro" id="IPR001611">
    <property type="entry name" value="Leu-rich_rpt"/>
</dbReference>
<keyword evidence="1" id="KW-0343">GTPase activation</keyword>
<dbReference type="PANTHER" id="PTHR24113">
    <property type="entry name" value="RAN GTPASE-ACTIVATING PROTEIN 1"/>
    <property type="match status" value="1"/>
</dbReference>
<dbReference type="PANTHER" id="PTHR24113:SF12">
    <property type="entry name" value="RAN GTPASE-ACTIVATING PROTEIN 1"/>
    <property type="match status" value="1"/>
</dbReference>
<dbReference type="GO" id="GO:0048471">
    <property type="term" value="C:perinuclear region of cytoplasm"/>
    <property type="evidence" value="ECO:0007669"/>
    <property type="project" value="TreeGrafter"/>
</dbReference>
<accession>A0A9N8HCM9</accession>
<evidence type="ECO:0000256" key="3">
    <source>
        <dbReference type="ARBA" id="ARBA00022737"/>
    </source>
</evidence>
<dbReference type="GO" id="GO:0006913">
    <property type="term" value="P:nucleocytoplasmic transport"/>
    <property type="evidence" value="ECO:0007669"/>
    <property type="project" value="TreeGrafter"/>
</dbReference>
<evidence type="ECO:0000256" key="2">
    <source>
        <dbReference type="ARBA" id="ARBA00022614"/>
    </source>
</evidence>
<dbReference type="Pfam" id="PF13516">
    <property type="entry name" value="LRR_6"/>
    <property type="match status" value="2"/>
</dbReference>
<dbReference type="GO" id="GO:0031267">
    <property type="term" value="F:small GTPase binding"/>
    <property type="evidence" value="ECO:0007669"/>
    <property type="project" value="TreeGrafter"/>
</dbReference>
<dbReference type="SMART" id="SM00368">
    <property type="entry name" value="LRR_RI"/>
    <property type="match status" value="5"/>
</dbReference>
<evidence type="ECO:0000256" key="1">
    <source>
        <dbReference type="ARBA" id="ARBA00022468"/>
    </source>
</evidence>
<proteinExistence type="predicted"/>
<comment type="caution">
    <text evidence="4">The sequence shown here is derived from an EMBL/GenBank/DDBJ whole genome shotgun (WGS) entry which is preliminary data.</text>
</comment>
<protein>
    <submittedName>
        <fullName evidence="4">Leucine-rich repeat protein</fullName>
    </submittedName>
</protein>
<keyword evidence="5" id="KW-1185">Reference proteome</keyword>
<dbReference type="AlphaFoldDB" id="A0A9N8HCM9"/>
<gene>
    <name evidence="4" type="ORF">SEMRO_419_G138980.1</name>
</gene>
<organism evidence="4 5">
    <name type="scientific">Seminavis robusta</name>
    <dbReference type="NCBI Taxonomy" id="568900"/>
    <lineage>
        <taxon>Eukaryota</taxon>
        <taxon>Sar</taxon>
        <taxon>Stramenopiles</taxon>
        <taxon>Ochrophyta</taxon>
        <taxon>Bacillariophyta</taxon>
        <taxon>Bacillariophyceae</taxon>
        <taxon>Bacillariophycidae</taxon>
        <taxon>Naviculales</taxon>
        <taxon>Naviculaceae</taxon>
        <taxon>Seminavis</taxon>
    </lineage>
</organism>
<sequence length="435" mass="48535">MAAHQKGNTAGDSKSQEEAMNVIRKMTKGNNKPEEECWLQIKKGLWITDEICDAVQETKARHKKATICCSCDGKIGRLLKILLSEGSACSCLTLDQITLLCGDQERNQGLVTWQALGSALASSNLKHLTITNTSLPPQGMAALAAGLGVSSTRLQTLTLADTQWEEADDKALASALSHNRHLQTIRWQRCGLEDARLARLVQSLRDHPSLLELSLSGNKFAHETSVALSELLQCSDLQSLCLDNHAYRHRRNRDKLNIEMLALALGHNTKLRSLDLSDNLLDDTDLDLLARAMSHHSYLQTIILAYNKISHEGFSRFVHHWLPRIHHLQTLDLRGNWMEDIIIGPAKRRNSSHHEAQLLRNHAIKAMVELKDVSLIKAVALPERISPGLWHLLLNRLQKILHQQNEATTGLAGTTTIEDLLYLTIRGPMVSSLNL</sequence>
<dbReference type="GO" id="GO:0005096">
    <property type="term" value="F:GTPase activator activity"/>
    <property type="evidence" value="ECO:0007669"/>
    <property type="project" value="UniProtKB-KW"/>
</dbReference>
<dbReference type="EMBL" id="CAICTM010000418">
    <property type="protein sequence ID" value="CAB9510068.1"/>
    <property type="molecule type" value="Genomic_DNA"/>
</dbReference>